<dbReference type="GO" id="GO:0016020">
    <property type="term" value="C:membrane"/>
    <property type="evidence" value="ECO:0007669"/>
    <property type="project" value="UniProtKB-SubCell"/>
</dbReference>
<evidence type="ECO:0000313" key="13">
    <source>
        <dbReference type="Proteomes" id="UP000061809"/>
    </source>
</evidence>
<reference evidence="12 13" key="1">
    <citation type="journal article" date="2015" name="Science">
        <title>Genetic determinants of in vivo fitness and diet responsiveness in multiple human gut Bacteroides.</title>
        <authorList>
            <person name="Wu M."/>
            <person name="McNulty N.P."/>
            <person name="Rodionov D.A."/>
            <person name="Khoroshkin M.S."/>
            <person name="Griffin N.W."/>
            <person name="Cheng J."/>
            <person name="Latreille P."/>
            <person name="Kerstetter R.A."/>
            <person name="Terrapon N."/>
            <person name="Henrissat B."/>
            <person name="Osterman A.L."/>
            <person name="Gordon J.I."/>
        </authorList>
    </citation>
    <scope>NUCLEOTIDE SEQUENCE [LARGE SCALE GENOMIC DNA]</scope>
    <source>
        <strain evidence="12 13">WH2</strain>
    </source>
</reference>
<sequence>MLGVDNATSEVVHHFLRSLTVKVSRTTVCRLLDSPLGNTMQGISDALNALHVNNVVYQLQPKYLEKLHGPFITQLETSHSTFCLVEKIEPDRLIITTAEVSHMPISRKLFAHQWTGTVLFGETTSKTVCESHCLLSNIHYMCRQHRILIAGIISVLLVFSSIWSRNYPTGLPLYLSALVCGILISTIILYREMVDNHFLHRFCHIGKVIDCNEVLKSKGANIAGIGIGELSWMYFTTMFFFTAVCPKEFHLLAALSVFIAIAFTLYSVIYQIFFIRKACLFCMLTTFSVWLTAVALYIIRNNFEWRFSIRILFSMIAVSTICVIFWIQAKALVSSDKEKHFLKNKLSGLLNPITFQKLLALKPKVRTMIHPDIALHNSADSTKDRLMVVVNPNCKACAKVHRHIREISADISISLVIYTNDRLSVHIAQTILSAYLSEGWDRAIYLLEVWFEIQEIPDVEKYELNDTAQLLWRQQQEYCERNNISHTPAVVINGHYMPSVYQLEELKYLLVSSDNR</sequence>
<evidence type="ECO:0000256" key="9">
    <source>
        <dbReference type="ARBA" id="ARBA00023284"/>
    </source>
</evidence>
<keyword evidence="5 10" id="KW-1133">Transmembrane helix</keyword>
<evidence type="ECO:0000256" key="6">
    <source>
        <dbReference type="ARBA" id="ARBA00023002"/>
    </source>
</evidence>
<evidence type="ECO:0000256" key="10">
    <source>
        <dbReference type="SAM" id="Phobius"/>
    </source>
</evidence>
<accession>A0A0P0G265</accession>
<evidence type="ECO:0000256" key="1">
    <source>
        <dbReference type="ARBA" id="ARBA00004141"/>
    </source>
</evidence>
<dbReference type="InterPro" id="IPR012932">
    <property type="entry name" value="VKOR"/>
</dbReference>
<keyword evidence="3 10" id="KW-0812">Transmembrane</keyword>
<keyword evidence="8" id="KW-1015">Disulfide bond</keyword>
<dbReference type="SUPFAM" id="SSF52833">
    <property type="entry name" value="Thioredoxin-like"/>
    <property type="match status" value="1"/>
</dbReference>
<dbReference type="GO" id="GO:0048038">
    <property type="term" value="F:quinone binding"/>
    <property type="evidence" value="ECO:0007669"/>
    <property type="project" value="UniProtKB-KW"/>
</dbReference>
<dbReference type="Proteomes" id="UP000061809">
    <property type="component" value="Chromosome"/>
</dbReference>
<evidence type="ECO:0000256" key="8">
    <source>
        <dbReference type="ARBA" id="ARBA00023157"/>
    </source>
</evidence>
<evidence type="ECO:0000256" key="7">
    <source>
        <dbReference type="ARBA" id="ARBA00023136"/>
    </source>
</evidence>
<feature type="transmembrane region" description="Helical" evidence="10">
    <location>
        <begin position="147"/>
        <end position="165"/>
    </location>
</feature>
<comment type="subcellular location">
    <subcellularLocation>
        <location evidence="1">Membrane</location>
        <topology evidence="1">Multi-pass membrane protein</topology>
    </subcellularLocation>
</comment>
<evidence type="ECO:0000256" key="4">
    <source>
        <dbReference type="ARBA" id="ARBA00022719"/>
    </source>
</evidence>
<dbReference type="SMART" id="SM00756">
    <property type="entry name" value="VKc"/>
    <property type="match status" value="1"/>
</dbReference>
<keyword evidence="7 10" id="KW-0472">Membrane</keyword>
<evidence type="ECO:0000256" key="5">
    <source>
        <dbReference type="ARBA" id="ARBA00022989"/>
    </source>
</evidence>
<protein>
    <submittedName>
        <fullName evidence="12">Vitamin K epoxide reductase family protein</fullName>
    </submittedName>
</protein>
<organism evidence="12 13">
    <name type="scientific">Bacteroides cellulosilyticus</name>
    <dbReference type="NCBI Taxonomy" id="246787"/>
    <lineage>
        <taxon>Bacteria</taxon>
        <taxon>Pseudomonadati</taxon>
        <taxon>Bacteroidota</taxon>
        <taxon>Bacteroidia</taxon>
        <taxon>Bacteroidales</taxon>
        <taxon>Bacteroidaceae</taxon>
        <taxon>Bacteroides</taxon>
    </lineage>
</organism>
<feature type="transmembrane region" description="Helical" evidence="10">
    <location>
        <begin position="222"/>
        <end position="243"/>
    </location>
</feature>
<dbReference type="Gene3D" id="3.40.30.10">
    <property type="entry name" value="Glutaredoxin"/>
    <property type="match status" value="1"/>
</dbReference>
<dbReference type="InterPro" id="IPR005074">
    <property type="entry name" value="Peptidase_C39"/>
</dbReference>
<evidence type="ECO:0000256" key="2">
    <source>
        <dbReference type="ARBA" id="ARBA00006214"/>
    </source>
</evidence>
<evidence type="ECO:0000259" key="11">
    <source>
        <dbReference type="SMART" id="SM00756"/>
    </source>
</evidence>
<name>A0A0P0G265_9BACE</name>
<feature type="transmembrane region" description="Helical" evidence="10">
    <location>
        <begin position="311"/>
        <end position="333"/>
    </location>
</feature>
<dbReference type="Pfam" id="PF07884">
    <property type="entry name" value="VKOR"/>
    <property type="match status" value="1"/>
</dbReference>
<evidence type="ECO:0000256" key="3">
    <source>
        <dbReference type="ARBA" id="ARBA00022692"/>
    </source>
</evidence>
<dbReference type="AlphaFoldDB" id="A0A0P0G265"/>
<dbReference type="InterPro" id="IPR038354">
    <property type="entry name" value="VKOR_sf"/>
</dbReference>
<feature type="transmembrane region" description="Helical" evidence="10">
    <location>
        <begin position="171"/>
        <end position="190"/>
    </location>
</feature>
<dbReference type="Pfam" id="PF03412">
    <property type="entry name" value="Peptidase_C39"/>
    <property type="match status" value="1"/>
</dbReference>
<keyword evidence="6" id="KW-0560">Oxidoreductase</keyword>
<proteinExistence type="inferred from homology"/>
<feature type="transmembrane region" description="Helical" evidence="10">
    <location>
        <begin position="280"/>
        <end position="299"/>
    </location>
</feature>
<dbReference type="InterPro" id="IPR036249">
    <property type="entry name" value="Thioredoxin-like_sf"/>
</dbReference>
<dbReference type="RefSeq" id="WP_029426600.1">
    <property type="nucleotide sequence ID" value="NZ_CP012801.1"/>
</dbReference>
<dbReference type="CDD" id="cd12921">
    <property type="entry name" value="VKOR_4"/>
    <property type="match status" value="1"/>
</dbReference>
<keyword evidence="4" id="KW-0874">Quinone</keyword>
<dbReference type="GO" id="GO:0008233">
    <property type="term" value="F:peptidase activity"/>
    <property type="evidence" value="ECO:0007669"/>
    <property type="project" value="InterPro"/>
</dbReference>
<gene>
    <name evidence="12" type="ORF">BcellWH2_03269</name>
</gene>
<dbReference type="KEGG" id="bcel:BcellWH2_03269"/>
<feature type="transmembrane region" description="Helical" evidence="10">
    <location>
        <begin position="249"/>
        <end position="273"/>
    </location>
</feature>
<evidence type="ECO:0000313" key="12">
    <source>
        <dbReference type="EMBL" id="ALJ60503.1"/>
    </source>
</evidence>
<dbReference type="Gene3D" id="3.90.70.10">
    <property type="entry name" value="Cysteine proteinases"/>
    <property type="match status" value="1"/>
</dbReference>
<keyword evidence="9" id="KW-0676">Redox-active center</keyword>
<dbReference type="PATRIC" id="fig|246787.4.peg.3385"/>
<feature type="domain" description="Vitamin K epoxide reductase" evidence="11">
    <location>
        <begin position="166"/>
        <end position="301"/>
    </location>
</feature>
<dbReference type="EMBL" id="CP012801">
    <property type="protein sequence ID" value="ALJ60503.1"/>
    <property type="molecule type" value="Genomic_DNA"/>
</dbReference>
<dbReference type="Gene3D" id="1.20.1440.130">
    <property type="entry name" value="VKOR domain"/>
    <property type="match status" value="1"/>
</dbReference>
<dbReference type="GO" id="GO:0016491">
    <property type="term" value="F:oxidoreductase activity"/>
    <property type="evidence" value="ECO:0007669"/>
    <property type="project" value="UniProtKB-KW"/>
</dbReference>
<dbReference type="GO" id="GO:0006508">
    <property type="term" value="P:proteolysis"/>
    <property type="evidence" value="ECO:0007669"/>
    <property type="project" value="InterPro"/>
</dbReference>
<comment type="similarity">
    <text evidence="2">Belongs to the VKOR family.</text>
</comment>
<dbReference type="GO" id="GO:0005524">
    <property type="term" value="F:ATP binding"/>
    <property type="evidence" value="ECO:0007669"/>
    <property type="project" value="InterPro"/>
</dbReference>